<feature type="region of interest" description="Disordered" evidence="8">
    <location>
        <begin position="108"/>
        <end position="184"/>
    </location>
</feature>
<keyword evidence="3 9" id="KW-0812">Transmembrane</keyword>
<protein>
    <recommendedName>
        <fullName evidence="10">Potassium channel domain-containing protein</fullName>
    </recommendedName>
</protein>
<evidence type="ECO:0000256" key="2">
    <source>
        <dbReference type="ARBA" id="ARBA00022448"/>
    </source>
</evidence>
<feature type="transmembrane region" description="Helical" evidence="9">
    <location>
        <begin position="215"/>
        <end position="236"/>
    </location>
</feature>
<dbReference type="PANTHER" id="PTHR11003">
    <property type="entry name" value="POTASSIUM CHANNEL, SUBFAMILY K"/>
    <property type="match status" value="1"/>
</dbReference>
<dbReference type="GO" id="GO:0005886">
    <property type="term" value="C:plasma membrane"/>
    <property type="evidence" value="ECO:0007669"/>
    <property type="project" value="TreeGrafter"/>
</dbReference>
<evidence type="ECO:0000256" key="4">
    <source>
        <dbReference type="ARBA" id="ARBA00022989"/>
    </source>
</evidence>
<comment type="subcellular location">
    <subcellularLocation>
        <location evidence="1">Membrane</location>
        <topology evidence="1">Multi-pass membrane protein</topology>
    </subcellularLocation>
</comment>
<feature type="domain" description="Potassium channel" evidence="10">
    <location>
        <begin position="226"/>
        <end position="294"/>
    </location>
</feature>
<evidence type="ECO:0000313" key="11">
    <source>
        <dbReference type="EMBL" id="TRY70031.1"/>
    </source>
</evidence>
<sequence length="355" mass="38389">MDMDQMHHSHALQFQFTSSFKPLIPSVKLFEDDRPGSTIERSESSYTVGSDADWPVSPLSRILTVIYLIIGAPIMYLYLTSTGSLFSRAIYFALFHLSCGRNGRNQFRKSLRPRANRNDKIKRSLSQTPFYNNKSGSSQVSHEKMAMVNPSSSGNSGNGGAGGSSNTRRSTWQTKGGAGGSGNPHGSASVIVANGSINTLSTIAAEDELNRRPNIALPIFGCVGLLVIYVACGAAVMADTQNWRYGEGIYFCFVSLFTVGFGGLRPDDPNLWYCVLYIFFGLALISTCAHIVKQQVFDELRRYRTIKMRHRSVLESFETLSKGRSSDGGPGNGNGSSGGVSRGAGGSTSSALNLT</sequence>
<keyword evidence="12" id="KW-1185">Reference proteome</keyword>
<keyword evidence="4 9" id="KW-1133">Transmembrane helix</keyword>
<gene>
    <name evidence="11" type="ORF">TCAL_15016</name>
</gene>
<evidence type="ECO:0000256" key="5">
    <source>
        <dbReference type="ARBA" id="ARBA00023065"/>
    </source>
</evidence>
<feature type="transmembrane region" description="Helical" evidence="9">
    <location>
        <begin position="248"/>
        <end position="264"/>
    </location>
</feature>
<dbReference type="InterPro" id="IPR013099">
    <property type="entry name" value="K_chnl_dom"/>
</dbReference>
<comment type="caution">
    <text evidence="11">The sequence shown here is derived from an EMBL/GenBank/DDBJ whole genome shotgun (WGS) entry which is preliminary data.</text>
</comment>
<feature type="transmembrane region" description="Helical" evidence="9">
    <location>
        <begin position="62"/>
        <end position="79"/>
    </location>
</feature>
<dbReference type="EMBL" id="VCGU01000009">
    <property type="protein sequence ID" value="TRY70031.1"/>
    <property type="molecule type" value="Genomic_DNA"/>
</dbReference>
<proteinExistence type="predicted"/>
<keyword evidence="2" id="KW-0813">Transport</keyword>
<dbReference type="Gene3D" id="1.10.287.70">
    <property type="match status" value="1"/>
</dbReference>
<dbReference type="OMA" id="MANTSSC"/>
<dbReference type="GO" id="GO:0022841">
    <property type="term" value="F:potassium ion leak channel activity"/>
    <property type="evidence" value="ECO:0007669"/>
    <property type="project" value="TreeGrafter"/>
</dbReference>
<dbReference type="Proteomes" id="UP000318571">
    <property type="component" value="Chromosome 9"/>
</dbReference>
<evidence type="ECO:0000256" key="1">
    <source>
        <dbReference type="ARBA" id="ARBA00004141"/>
    </source>
</evidence>
<evidence type="ECO:0000259" key="10">
    <source>
        <dbReference type="Pfam" id="PF07885"/>
    </source>
</evidence>
<name>A0A553NX69_TIGCA</name>
<feature type="transmembrane region" description="Helical" evidence="9">
    <location>
        <begin position="271"/>
        <end position="292"/>
    </location>
</feature>
<dbReference type="InterPro" id="IPR003280">
    <property type="entry name" value="2pore_dom_K_chnl"/>
</dbReference>
<evidence type="ECO:0000256" key="9">
    <source>
        <dbReference type="SAM" id="Phobius"/>
    </source>
</evidence>
<evidence type="ECO:0000256" key="8">
    <source>
        <dbReference type="SAM" id="MobiDB-lite"/>
    </source>
</evidence>
<evidence type="ECO:0000256" key="3">
    <source>
        <dbReference type="ARBA" id="ARBA00022692"/>
    </source>
</evidence>
<dbReference type="GO" id="GO:0015271">
    <property type="term" value="F:outward rectifier potassium channel activity"/>
    <property type="evidence" value="ECO:0007669"/>
    <property type="project" value="TreeGrafter"/>
</dbReference>
<dbReference type="AlphaFoldDB" id="A0A553NX69"/>
<reference evidence="11 12" key="1">
    <citation type="journal article" date="2018" name="Nat. Ecol. Evol.">
        <title>Genomic signatures of mitonuclear coevolution across populations of Tigriopus californicus.</title>
        <authorList>
            <person name="Barreto F.S."/>
            <person name="Watson E.T."/>
            <person name="Lima T.G."/>
            <person name="Willett C.S."/>
            <person name="Edmands S."/>
            <person name="Li W."/>
            <person name="Burton R.S."/>
        </authorList>
    </citation>
    <scope>NUCLEOTIDE SEQUENCE [LARGE SCALE GENOMIC DNA]</scope>
    <source>
        <strain evidence="11 12">San Diego</strain>
    </source>
</reference>
<feature type="region of interest" description="Disordered" evidence="8">
    <location>
        <begin position="321"/>
        <end position="355"/>
    </location>
</feature>
<keyword evidence="6 9" id="KW-0472">Membrane</keyword>
<evidence type="ECO:0000256" key="6">
    <source>
        <dbReference type="ARBA" id="ARBA00023136"/>
    </source>
</evidence>
<keyword evidence="5" id="KW-0406">Ion transport</keyword>
<evidence type="ECO:0000256" key="7">
    <source>
        <dbReference type="ARBA" id="ARBA00023303"/>
    </source>
</evidence>
<dbReference type="SUPFAM" id="SSF81324">
    <property type="entry name" value="Voltage-gated potassium channels"/>
    <property type="match status" value="1"/>
</dbReference>
<organism evidence="11 12">
    <name type="scientific">Tigriopus californicus</name>
    <name type="common">Marine copepod</name>
    <dbReference type="NCBI Taxonomy" id="6832"/>
    <lineage>
        <taxon>Eukaryota</taxon>
        <taxon>Metazoa</taxon>
        <taxon>Ecdysozoa</taxon>
        <taxon>Arthropoda</taxon>
        <taxon>Crustacea</taxon>
        <taxon>Multicrustacea</taxon>
        <taxon>Hexanauplia</taxon>
        <taxon>Copepoda</taxon>
        <taxon>Harpacticoida</taxon>
        <taxon>Harpacticidae</taxon>
        <taxon>Tigriopus</taxon>
    </lineage>
</organism>
<evidence type="ECO:0000313" key="12">
    <source>
        <dbReference type="Proteomes" id="UP000318571"/>
    </source>
</evidence>
<dbReference type="PANTHER" id="PTHR11003:SF352">
    <property type="entry name" value="BCDNA.GH04802-RELATED"/>
    <property type="match status" value="1"/>
</dbReference>
<accession>A0A553NX69</accession>
<dbReference type="GO" id="GO:0030322">
    <property type="term" value="P:stabilization of membrane potential"/>
    <property type="evidence" value="ECO:0007669"/>
    <property type="project" value="TreeGrafter"/>
</dbReference>
<keyword evidence="7" id="KW-0407">Ion channel</keyword>
<dbReference type="Pfam" id="PF07885">
    <property type="entry name" value="Ion_trans_2"/>
    <property type="match status" value="1"/>
</dbReference>
<feature type="compositionally biased region" description="Polar residues" evidence="8">
    <location>
        <begin position="124"/>
        <end position="140"/>
    </location>
</feature>
<feature type="compositionally biased region" description="Gly residues" evidence="8">
    <location>
        <begin position="326"/>
        <end position="346"/>
    </location>
</feature>
<dbReference type="STRING" id="6832.A0A553NX69"/>